<accession>A0A378LR39</accession>
<proteinExistence type="predicted"/>
<dbReference type="AlphaFoldDB" id="A0A378LR39"/>
<sequence length="224" mass="26056">MGYFSIAIYGIKMTALKLDVLKKRAQIDSCFIKESELQQEILQKIRNELDLERNKLSRKDQDAFEKVLFWGDFTTQSKQLPHSLVTKIVLYSKLKEIFEELDYFIKDHFNQAFGSKDRLSQKQTERILSNFFRNVDEAIEQINGNRAGYEYVLDFIKSVLNLACYILSFTSHPGFFSTSTQPLYEAKSRIIKIIHLKNELAQLSTSEANEKEDRQGTLNTGKVF</sequence>
<organism evidence="1 2">
    <name type="scientific">Legionella wadsworthii</name>
    <dbReference type="NCBI Taxonomy" id="28088"/>
    <lineage>
        <taxon>Bacteria</taxon>
        <taxon>Pseudomonadati</taxon>
        <taxon>Pseudomonadota</taxon>
        <taxon>Gammaproteobacteria</taxon>
        <taxon>Legionellales</taxon>
        <taxon>Legionellaceae</taxon>
        <taxon>Legionella</taxon>
    </lineage>
</organism>
<protein>
    <submittedName>
        <fullName evidence="1">Uncharacterized protein</fullName>
    </submittedName>
</protein>
<dbReference type="Proteomes" id="UP000255297">
    <property type="component" value="Unassembled WGS sequence"/>
</dbReference>
<evidence type="ECO:0000313" key="2">
    <source>
        <dbReference type="Proteomes" id="UP000255297"/>
    </source>
</evidence>
<reference evidence="1 2" key="1">
    <citation type="submission" date="2018-06" db="EMBL/GenBank/DDBJ databases">
        <authorList>
            <consortium name="Pathogen Informatics"/>
            <person name="Doyle S."/>
        </authorList>
    </citation>
    <scope>NUCLEOTIDE SEQUENCE [LARGE SCALE GENOMIC DNA]</scope>
    <source>
        <strain evidence="1 2">NCTC11532</strain>
    </source>
</reference>
<evidence type="ECO:0000313" key="1">
    <source>
        <dbReference type="EMBL" id="STY28279.1"/>
    </source>
</evidence>
<gene>
    <name evidence="1" type="ORF">NCTC11532_00449</name>
</gene>
<name>A0A378LR39_9GAMM</name>
<dbReference type="EMBL" id="UGPB01000001">
    <property type="protein sequence ID" value="STY28279.1"/>
    <property type="molecule type" value="Genomic_DNA"/>
</dbReference>
<keyword evidence="2" id="KW-1185">Reference proteome</keyword>